<feature type="transmembrane region" description="Helical" evidence="1">
    <location>
        <begin position="579"/>
        <end position="599"/>
    </location>
</feature>
<feature type="transmembrane region" description="Helical" evidence="1">
    <location>
        <begin position="407"/>
        <end position="430"/>
    </location>
</feature>
<proteinExistence type="predicted"/>
<gene>
    <name evidence="2" type="primary">Cnig_chr_IV.g14699</name>
    <name evidence="2" type="ORF">B9Z55_014699</name>
</gene>
<keyword evidence="1" id="KW-0812">Transmembrane</keyword>
<protein>
    <recommendedName>
        <fullName evidence="4">Ion transport domain-containing protein</fullName>
    </recommendedName>
</protein>
<keyword evidence="3" id="KW-1185">Reference proteome</keyword>
<organism evidence="2 3">
    <name type="scientific">Caenorhabditis nigoni</name>
    <dbReference type="NCBI Taxonomy" id="1611254"/>
    <lineage>
        <taxon>Eukaryota</taxon>
        <taxon>Metazoa</taxon>
        <taxon>Ecdysozoa</taxon>
        <taxon>Nematoda</taxon>
        <taxon>Chromadorea</taxon>
        <taxon>Rhabditida</taxon>
        <taxon>Rhabditina</taxon>
        <taxon>Rhabditomorpha</taxon>
        <taxon>Rhabditoidea</taxon>
        <taxon>Rhabditidae</taxon>
        <taxon>Peloderinae</taxon>
        <taxon>Caenorhabditis</taxon>
    </lineage>
</organism>
<evidence type="ECO:0000313" key="3">
    <source>
        <dbReference type="Proteomes" id="UP000230233"/>
    </source>
</evidence>
<name>A0A2G5U6Y6_9PELO</name>
<dbReference type="PANTHER" id="PTHR13800">
    <property type="entry name" value="TRANSIENT RECEPTOR POTENTIAL CATION CHANNEL, SUBFAMILY M, MEMBER 6"/>
    <property type="match status" value="1"/>
</dbReference>
<evidence type="ECO:0008006" key="4">
    <source>
        <dbReference type="Google" id="ProtNLM"/>
    </source>
</evidence>
<feature type="transmembrane region" description="Helical" evidence="1">
    <location>
        <begin position="493"/>
        <end position="514"/>
    </location>
</feature>
<dbReference type="PANTHER" id="PTHR13800:SF36">
    <property type="entry name" value="ION_TRANS DOMAIN-CONTAINING PROTEIN-RELATED"/>
    <property type="match status" value="1"/>
</dbReference>
<dbReference type="EMBL" id="PDUG01000004">
    <property type="protein sequence ID" value="PIC35302.1"/>
    <property type="molecule type" value="Genomic_DNA"/>
</dbReference>
<evidence type="ECO:0000256" key="1">
    <source>
        <dbReference type="SAM" id="Phobius"/>
    </source>
</evidence>
<feature type="transmembrane region" description="Helical" evidence="1">
    <location>
        <begin position="641"/>
        <end position="663"/>
    </location>
</feature>
<feature type="transmembrane region" description="Helical" evidence="1">
    <location>
        <begin position="344"/>
        <end position="361"/>
    </location>
</feature>
<feature type="transmembrane region" description="Helical" evidence="1">
    <location>
        <begin position="442"/>
        <end position="464"/>
    </location>
</feature>
<keyword evidence="1" id="KW-0472">Membrane</keyword>
<dbReference type="GO" id="GO:0005261">
    <property type="term" value="F:monoatomic cation channel activity"/>
    <property type="evidence" value="ECO:0007669"/>
    <property type="project" value="TreeGrafter"/>
</dbReference>
<reference evidence="3" key="1">
    <citation type="submission" date="2017-10" db="EMBL/GenBank/DDBJ databases">
        <title>Rapid genome shrinkage in a self-fertile nematode reveals novel sperm competition proteins.</title>
        <authorList>
            <person name="Yin D."/>
            <person name="Schwarz E.M."/>
            <person name="Thomas C.G."/>
            <person name="Felde R.L."/>
            <person name="Korf I.F."/>
            <person name="Cutter A.D."/>
            <person name="Schartner C.M."/>
            <person name="Ralston E.J."/>
            <person name="Meyer B.J."/>
            <person name="Haag E.S."/>
        </authorList>
    </citation>
    <scope>NUCLEOTIDE SEQUENCE [LARGE SCALE GENOMIC DNA]</scope>
    <source>
        <strain evidence="3">JU1422</strain>
    </source>
</reference>
<dbReference type="GO" id="GO:0005886">
    <property type="term" value="C:plasma membrane"/>
    <property type="evidence" value="ECO:0007669"/>
    <property type="project" value="TreeGrafter"/>
</dbReference>
<evidence type="ECO:0000313" key="2">
    <source>
        <dbReference type="EMBL" id="PIC35302.1"/>
    </source>
</evidence>
<dbReference type="OrthoDB" id="5815061at2759"/>
<feature type="transmembrane region" description="Helical" evidence="1">
    <location>
        <begin position="304"/>
        <end position="323"/>
    </location>
</feature>
<dbReference type="GO" id="GO:0030001">
    <property type="term" value="P:metal ion transport"/>
    <property type="evidence" value="ECO:0007669"/>
    <property type="project" value="TreeGrafter"/>
</dbReference>
<sequence length="805" mass="94692">MSSSRFFTSTPMPEMPEEAIEMNDLKDTPSDHRKKIMEIIKVYEDRYKVFAQMNIKDMQIFDKIRTILSIDLSIEIGENISIDFIIFVRFSEQLFENDYYSFSMILAAFYRQKYALDIPKGEVPSSFVPYQEKDFLSECQHPLHTVLVMCFAAHEMKKMVLKDDFGQTLLQEKYESLKEQLEEIACSIVNNFYSNSMHGMIQIREALQADYKSEFPETERQMTPYEEYLFKKFDKSKESMTVAYKAKAMKFLSQKPCLDFMRVRNKCRKVDSATCEEHKKPYKIRMRMININNKKLWVSISTKLWFHAFFRGVYIAMFAYMLCKFPVYDDLDMTAEREWKEKIPYFYVLLVLIAQVSMTIFKATDYLNFHAFKSTRAPRTEDPKNRFEWINKNLNLLRPYFKSNRLALFRIFLVVPLLLLEAIQFVIFTLKRNKALKADEKFWYGAWVLVPIVLELLYCSLFAIATVSSLRFFHFVQSLGFFVHLFKKMWKTVGMFVLIFCTFWFVLAVIHVSISRTFMSSTNTIFYTVTSQGKFEIFGEVQDDDRVGNILDCGHFNRTVLDFFDMDYIEASCLFRSSVMPFLVFIYIFVTGVLLVNLLTAQLTKEYEKESEKSRYYKGYLKYEQLAKIESKLYLPPPLSLIYICIRLTFAVFTGICSFINLVTSRCGCPCLFPKTSRFFYMTIISKLEGYPWGAVRDSRDDHGTEKAIQDYLKKSPDDIWEKLKEVVNKYDRKLLDVDDLKNLKKDIDTFLDDQVEEERARSHSAIGTARGFTSRASSILMNRNSTIRSLEDDPSSEMNILTFA</sequence>
<keyword evidence="1" id="KW-1133">Transmembrane helix</keyword>
<comment type="caution">
    <text evidence="2">The sequence shown here is derived from an EMBL/GenBank/DDBJ whole genome shotgun (WGS) entry which is preliminary data.</text>
</comment>
<accession>A0A2G5U6Y6</accession>
<dbReference type="Proteomes" id="UP000230233">
    <property type="component" value="Chromosome IV"/>
</dbReference>
<dbReference type="AlphaFoldDB" id="A0A2G5U6Y6"/>
<dbReference type="InterPro" id="IPR050927">
    <property type="entry name" value="TRPM"/>
</dbReference>